<dbReference type="PANTHER" id="PTHR23403">
    <property type="entry name" value="TREHALASE"/>
    <property type="match status" value="1"/>
</dbReference>
<dbReference type="GO" id="GO:0005993">
    <property type="term" value="P:trehalose catabolic process"/>
    <property type="evidence" value="ECO:0007669"/>
    <property type="project" value="TreeGrafter"/>
</dbReference>
<dbReference type="SUPFAM" id="SSF48208">
    <property type="entry name" value="Six-hairpin glycosidases"/>
    <property type="match status" value="1"/>
</dbReference>
<dbReference type="EMBL" id="BKAG01000054">
    <property type="protein sequence ID" value="GEP45608.1"/>
    <property type="molecule type" value="Genomic_DNA"/>
</dbReference>
<gene>
    <name evidence="3" type="primary">treA</name>
    <name evidence="3" type="ORF">BGE01nite_48990</name>
</gene>
<evidence type="ECO:0000313" key="4">
    <source>
        <dbReference type="Proteomes" id="UP000321577"/>
    </source>
</evidence>
<dbReference type="PROSITE" id="PS00927">
    <property type="entry name" value="TREHALASE_1"/>
    <property type="match status" value="1"/>
</dbReference>
<dbReference type="InterPro" id="IPR012341">
    <property type="entry name" value="6hp_glycosidase-like_sf"/>
</dbReference>
<keyword evidence="1" id="KW-0378">Hydrolase</keyword>
<reference evidence="3 4" key="1">
    <citation type="submission" date="2019-07" db="EMBL/GenBank/DDBJ databases">
        <title>Whole genome shotgun sequence of Brevifollis gellanilyticus NBRC 108608.</title>
        <authorList>
            <person name="Hosoyama A."/>
            <person name="Uohara A."/>
            <person name="Ohji S."/>
            <person name="Ichikawa N."/>
        </authorList>
    </citation>
    <scope>NUCLEOTIDE SEQUENCE [LARGE SCALE GENOMIC DNA]</scope>
    <source>
        <strain evidence="3 4">NBRC 108608</strain>
    </source>
</reference>
<accession>A0A512MFV4</accession>
<dbReference type="PROSITE" id="PS00928">
    <property type="entry name" value="TREHALASE_2"/>
    <property type="match status" value="1"/>
</dbReference>
<dbReference type="InterPro" id="IPR008928">
    <property type="entry name" value="6-hairpin_glycosidase_sf"/>
</dbReference>
<dbReference type="RefSeq" id="WP_218033089.1">
    <property type="nucleotide sequence ID" value="NZ_BKAG01000054.1"/>
</dbReference>
<keyword evidence="4" id="KW-1185">Reference proteome</keyword>
<dbReference type="PRINTS" id="PR00744">
    <property type="entry name" value="GLHYDRLASE37"/>
</dbReference>
<dbReference type="Proteomes" id="UP000321577">
    <property type="component" value="Unassembled WGS sequence"/>
</dbReference>
<dbReference type="PANTHER" id="PTHR23403:SF6">
    <property type="entry name" value="CYTOSOLIC NEUTRAL TREHALASE-RELATED"/>
    <property type="match status" value="1"/>
</dbReference>
<protein>
    <submittedName>
        <fullName evidence="3">Periplasmic trehalase</fullName>
    </submittedName>
</protein>
<dbReference type="InterPro" id="IPR001661">
    <property type="entry name" value="Glyco_hydro_37"/>
</dbReference>
<name>A0A512MFV4_9BACT</name>
<evidence type="ECO:0000313" key="3">
    <source>
        <dbReference type="EMBL" id="GEP45608.1"/>
    </source>
</evidence>
<keyword evidence="2" id="KW-0326">Glycosidase</keyword>
<organism evidence="3 4">
    <name type="scientific">Brevifollis gellanilyticus</name>
    <dbReference type="NCBI Taxonomy" id="748831"/>
    <lineage>
        <taxon>Bacteria</taxon>
        <taxon>Pseudomonadati</taxon>
        <taxon>Verrucomicrobiota</taxon>
        <taxon>Verrucomicrobiia</taxon>
        <taxon>Verrucomicrobiales</taxon>
        <taxon>Verrucomicrobiaceae</taxon>
    </lineage>
</organism>
<comment type="caution">
    <text evidence="3">The sequence shown here is derived from an EMBL/GenBank/DDBJ whole genome shotgun (WGS) entry which is preliminary data.</text>
</comment>
<dbReference type="GO" id="GO:0004555">
    <property type="term" value="F:alpha,alpha-trehalase activity"/>
    <property type="evidence" value="ECO:0007669"/>
    <property type="project" value="InterPro"/>
</dbReference>
<dbReference type="Pfam" id="PF01204">
    <property type="entry name" value="Trehalase"/>
    <property type="match status" value="1"/>
</dbReference>
<dbReference type="AlphaFoldDB" id="A0A512MFV4"/>
<dbReference type="Gene3D" id="1.50.10.10">
    <property type="match status" value="1"/>
</dbReference>
<sequence>MLKFPAIQNGIINPSHGSPPVTANIPTFPSTGNIARMVHYIQSEWHGLGRGLRQVAQAVRDPKLGEETLHSCPIYISSSEDLPRVQRIFEKSIGSEQMTSLRLKVLPTDTSRIDEHGLLFLPGRYVVPGGRFNEMYGWDSYFIALGLLRQGRVAMAKGLADQCLYQVEHYGTVLTANRTYYLSRSHPPLLGRMVLAIYRATGDLVWLKRALPLLEKFYYYWTVPPHLVPGINLSRYYDFAQGPAPEVERGEVDENGHNHYQRLQMNLTAAKDQLRDINEFIDPSTGALTPHTYHADRSMRESGFDVSWRFGFANLDVLDILPVCLNTLLWRLEVDIAKVRGFLDATGTVEVWQERYKQRAASITEHFWDEEAGLFCDFDGRSNSRLTYAFATTFWPLWAGLATRAQAARIASRVPDFEAPGGLLTSLSTSGCQWDKPFGWAPLNYMAVMGLHRYGYRTEARRIARRFVSLVTAEFCRTGLLFEKYDLEGMTSDVEGKIQYGYPTNEPGFGWTNACVMELLDYLGCLGDLDIEQTDTAQIQLPPLSMLR</sequence>
<evidence type="ECO:0000256" key="1">
    <source>
        <dbReference type="ARBA" id="ARBA00022801"/>
    </source>
</evidence>
<dbReference type="InterPro" id="IPR018232">
    <property type="entry name" value="Glyco_hydro_37_CS"/>
</dbReference>
<evidence type="ECO:0000256" key="2">
    <source>
        <dbReference type="ARBA" id="ARBA00023295"/>
    </source>
</evidence>
<proteinExistence type="predicted"/>